<keyword evidence="3" id="KW-1185">Reference proteome</keyword>
<dbReference type="PANTHER" id="PTHR40078">
    <property type="entry name" value="INTEGRAL MEMBRANE PROTEIN-RELATED"/>
    <property type="match status" value="1"/>
</dbReference>
<evidence type="ECO:0008006" key="4">
    <source>
        <dbReference type="Google" id="ProtNLM"/>
    </source>
</evidence>
<evidence type="ECO:0000313" key="3">
    <source>
        <dbReference type="Proteomes" id="UP001215503"/>
    </source>
</evidence>
<keyword evidence="1" id="KW-1133">Transmembrane helix</keyword>
<name>A0ABT5YK64_9PROT</name>
<dbReference type="InterPro" id="IPR038750">
    <property type="entry name" value="YczE/YyaS-like"/>
</dbReference>
<dbReference type="RefSeq" id="WP_275820625.1">
    <property type="nucleotide sequence ID" value="NZ_JARHUD010000002.1"/>
</dbReference>
<comment type="caution">
    <text evidence="2">The sequence shown here is derived from an EMBL/GenBank/DDBJ whole genome shotgun (WGS) entry which is preliminary data.</text>
</comment>
<organism evidence="2 3">
    <name type="scientific">Aquibaculum arenosum</name>
    <dbReference type="NCBI Taxonomy" id="3032591"/>
    <lineage>
        <taxon>Bacteria</taxon>
        <taxon>Pseudomonadati</taxon>
        <taxon>Pseudomonadota</taxon>
        <taxon>Alphaproteobacteria</taxon>
        <taxon>Rhodospirillales</taxon>
        <taxon>Rhodovibrionaceae</taxon>
        <taxon>Aquibaculum</taxon>
    </lineage>
</organism>
<dbReference type="PANTHER" id="PTHR40078:SF1">
    <property type="entry name" value="INTEGRAL MEMBRANE PROTEIN"/>
    <property type="match status" value="1"/>
</dbReference>
<keyword evidence="1" id="KW-0472">Membrane</keyword>
<sequence>MLLRRLVLLYAGLLLFGFSSAVMLRGNLGLDPWNVLHQGLAQHLPFSFGTVIIGVGALLMLLWIPLRQRPGLGTISNVLLVGLAADASLAILPQPEELVSQAAMLIAGVALNGIASGMYIGAGLGPGPRDGLMTGLSARTGWSIRRTRTAIEVCVLALGWLLGGAVGFGTLLFALGIGPIIHVALPVFQAMVRAPEAGESAVS</sequence>
<feature type="transmembrane region" description="Helical" evidence="1">
    <location>
        <begin position="98"/>
        <end position="120"/>
    </location>
</feature>
<dbReference type="EMBL" id="JARHUD010000002">
    <property type="protein sequence ID" value="MDF2095323.1"/>
    <property type="molecule type" value="Genomic_DNA"/>
</dbReference>
<evidence type="ECO:0000256" key="1">
    <source>
        <dbReference type="SAM" id="Phobius"/>
    </source>
</evidence>
<feature type="transmembrane region" description="Helical" evidence="1">
    <location>
        <begin position="71"/>
        <end position="92"/>
    </location>
</feature>
<reference evidence="2 3" key="1">
    <citation type="submission" date="2023-03" db="EMBL/GenBank/DDBJ databases">
        <title>Fodinicurvata sp. CAU 1616 isolated from sea sendiment.</title>
        <authorList>
            <person name="Kim W."/>
        </authorList>
    </citation>
    <scope>NUCLEOTIDE SEQUENCE [LARGE SCALE GENOMIC DNA]</scope>
    <source>
        <strain evidence="2 3">CAU 1616</strain>
    </source>
</reference>
<dbReference type="Pfam" id="PF19700">
    <property type="entry name" value="DUF6198"/>
    <property type="match status" value="1"/>
</dbReference>
<keyword evidence="1" id="KW-0812">Transmembrane</keyword>
<protein>
    <recommendedName>
        <fullName evidence="4">Membrane protein YczE</fullName>
    </recommendedName>
</protein>
<gene>
    <name evidence="2" type="ORF">P2G67_04975</name>
</gene>
<dbReference type="Proteomes" id="UP001215503">
    <property type="component" value="Unassembled WGS sequence"/>
</dbReference>
<evidence type="ECO:0000313" key="2">
    <source>
        <dbReference type="EMBL" id="MDF2095323.1"/>
    </source>
</evidence>
<feature type="transmembrane region" description="Helical" evidence="1">
    <location>
        <begin position="45"/>
        <end position="64"/>
    </location>
</feature>
<proteinExistence type="predicted"/>
<accession>A0ABT5YK64</accession>
<feature type="transmembrane region" description="Helical" evidence="1">
    <location>
        <begin position="153"/>
        <end position="181"/>
    </location>
</feature>